<feature type="chain" id="PRO_5019283029" description="Prolamin-like domain-containing protein" evidence="2">
    <location>
        <begin position="24"/>
        <end position="148"/>
    </location>
</feature>
<gene>
    <name evidence="3" type="ORF">Ahy_B10g101035</name>
</gene>
<organism evidence="3 4">
    <name type="scientific">Arachis hypogaea</name>
    <name type="common">Peanut</name>
    <dbReference type="NCBI Taxonomy" id="3818"/>
    <lineage>
        <taxon>Eukaryota</taxon>
        <taxon>Viridiplantae</taxon>
        <taxon>Streptophyta</taxon>
        <taxon>Embryophyta</taxon>
        <taxon>Tracheophyta</taxon>
        <taxon>Spermatophyta</taxon>
        <taxon>Magnoliopsida</taxon>
        <taxon>eudicotyledons</taxon>
        <taxon>Gunneridae</taxon>
        <taxon>Pentapetalae</taxon>
        <taxon>rosids</taxon>
        <taxon>fabids</taxon>
        <taxon>Fabales</taxon>
        <taxon>Fabaceae</taxon>
        <taxon>Papilionoideae</taxon>
        <taxon>50 kb inversion clade</taxon>
        <taxon>dalbergioids sensu lato</taxon>
        <taxon>Dalbergieae</taxon>
        <taxon>Pterocarpus clade</taxon>
        <taxon>Arachis</taxon>
    </lineage>
</organism>
<dbReference type="PANTHER" id="PTHR36053">
    <property type="entry name" value="OSJNBB0017I01.18 PROTEIN"/>
    <property type="match status" value="1"/>
</dbReference>
<reference evidence="3 4" key="1">
    <citation type="submission" date="2019-01" db="EMBL/GenBank/DDBJ databases">
        <title>Sequencing of cultivated peanut Arachis hypogaea provides insights into genome evolution and oil improvement.</title>
        <authorList>
            <person name="Chen X."/>
        </authorList>
    </citation>
    <scope>NUCLEOTIDE SEQUENCE [LARGE SCALE GENOMIC DNA]</scope>
    <source>
        <strain evidence="4">cv. Fuhuasheng</strain>
        <tissue evidence="3">Leaves</tissue>
    </source>
</reference>
<evidence type="ECO:0000256" key="1">
    <source>
        <dbReference type="SAM" id="MobiDB-lite"/>
    </source>
</evidence>
<keyword evidence="4" id="KW-1185">Reference proteome</keyword>
<dbReference type="PANTHER" id="PTHR36053:SF1">
    <property type="entry name" value="OS04G0680300 PROTEIN"/>
    <property type="match status" value="1"/>
</dbReference>
<name>A0A444WYB8_ARAHY</name>
<feature type="signal peptide" evidence="2">
    <location>
        <begin position="1"/>
        <end position="23"/>
    </location>
</feature>
<keyword evidence="2" id="KW-0732">Signal</keyword>
<dbReference type="Proteomes" id="UP000289738">
    <property type="component" value="Chromosome B10"/>
</dbReference>
<feature type="region of interest" description="Disordered" evidence="1">
    <location>
        <begin position="116"/>
        <end position="148"/>
    </location>
</feature>
<evidence type="ECO:0000313" key="4">
    <source>
        <dbReference type="Proteomes" id="UP000289738"/>
    </source>
</evidence>
<proteinExistence type="predicted"/>
<protein>
    <recommendedName>
        <fullName evidence="5">Prolamin-like domain-containing protein</fullName>
    </recommendedName>
</protein>
<dbReference type="AlphaFoldDB" id="A0A444WYB8"/>
<evidence type="ECO:0000313" key="3">
    <source>
        <dbReference type="EMBL" id="RYQ82448.1"/>
    </source>
</evidence>
<evidence type="ECO:0008006" key="5">
    <source>
        <dbReference type="Google" id="ProtNLM"/>
    </source>
</evidence>
<feature type="compositionally biased region" description="Pro residues" evidence="1">
    <location>
        <begin position="118"/>
        <end position="137"/>
    </location>
</feature>
<dbReference type="STRING" id="3818.A0A444WYB8"/>
<sequence>MKGPSSSKSSILSLSISWILGTGHLPVETNAPINTLPSLKFLGGYSAKRVATRMEKRLEDCNQMCFKDPVLKDQQWSAYIDRSPGAASYSEDCFRACVSGCGYKFEVVTEEVDKVCPNRPPKPAPVQKPKPQPIEPVDPPEEMPGTSA</sequence>
<accession>A0A444WYB8</accession>
<dbReference type="EMBL" id="SDMP01000020">
    <property type="protein sequence ID" value="RYQ82448.1"/>
    <property type="molecule type" value="Genomic_DNA"/>
</dbReference>
<comment type="caution">
    <text evidence="3">The sequence shown here is derived from an EMBL/GenBank/DDBJ whole genome shotgun (WGS) entry which is preliminary data.</text>
</comment>
<evidence type="ECO:0000256" key="2">
    <source>
        <dbReference type="SAM" id="SignalP"/>
    </source>
</evidence>